<proteinExistence type="predicted"/>
<evidence type="ECO:0000256" key="1">
    <source>
        <dbReference type="SAM" id="Phobius"/>
    </source>
</evidence>
<keyword evidence="1" id="KW-0812">Transmembrane</keyword>
<feature type="transmembrane region" description="Helical" evidence="1">
    <location>
        <begin position="602"/>
        <end position="623"/>
    </location>
</feature>
<organism evidence="3 4">
    <name type="scientific">Penicillium cosmopolitanum</name>
    <dbReference type="NCBI Taxonomy" id="1131564"/>
    <lineage>
        <taxon>Eukaryota</taxon>
        <taxon>Fungi</taxon>
        <taxon>Dikarya</taxon>
        <taxon>Ascomycota</taxon>
        <taxon>Pezizomycotina</taxon>
        <taxon>Eurotiomycetes</taxon>
        <taxon>Eurotiomycetidae</taxon>
        <taxon>Eurotiales</taxon>
        <taxon>Aspergillaceae</taxon>
        <taxon>Penicillium</taxon>
    </lineage>
</organism>
<feature type="transmembrane region" description="Helical" evidence="1">
    <location>
        <begin position="48"/>
        <end position="71"/>
    </location>
</feature>
<reference evidence="3" key="2">
    <citation type="journal article" date="2023" name="IMA Fungus">
        <title>Comparative genomic study of the Penicillium genus elucidates a diverse pangenome and 15 lateral gene transfer events.</title>
        <authorList>
            <person name="Petersen C."/>
            <person name="Sorensen T."/>
            <person name="Nielsen M.R."/>
            <person name="Sondergaard T.E."/>
            <person name="Sorensen J.L."/>
            <person name="Fitzpatrick D.A."/>
            <person name="Frisvad J.C."/>
            <person name="Nielsen K.L."/>
        </authorList>
    </citation>
    <scope>NUCLEOTIDE SEQUENCE</scope>
    <source>
        <strain evidence="3">IBT 29677</strain>
    </source>
</reference>
<dbReference type="AlphaFoldDB" id="A0A9W9W4F7"/>
<feature type="transmembrane region" description="Helical" evidence="1">
    <location>
        <begin position="479"/>
        <end position="500"/>
    </location>
</feature>
<dbReference type="PANTHER" id="PTHR35395">
    <property type="entry name" value="DUF6536 DOMAIN-CONTAINING PROTEIN"/>
    <property type="match status" value="1"/>
</dbReference>
<name>A0A9W9W4F7_9EURO</name>
<reference evidence="3" key="1">
    <citation type="submission" date="2022-12" db="EMBL/GenBank/DDBJ databases">
        <authorList>
            <person name="Petersen C."/>
        </authorList>
    </citation>
    <scope>NUCLEOTIDE SEQUENCE</scope>
    <source>
        <strain evidence="3">IBT 29677</strain>
    </source>
</reference>
<feature type="transmembrane region" description="Helical" evidence="1">
    <location>
        <begin position="422"/>
        <end position="445"/>
    </location>
</feature>
<dbReference type="GeneID" id="81370038"/>
<keyword evidence="4" id="KW-1185">Reference proteome</keyword>
<gene>
    <name evidence="3" type="ORF">N7509_006421</name>
</gene>
<dbReference type="InterPro" id="IPR046623">
    <property type="entry name" value="DUF6536"/>
</dbReference>
<dbReference type="OrthoDB" id="5429634at2759"/>
<feature type="domain" description="DUF6536" evidence="2">
    <location>
        <begin position="39"/>
        <end position="190"/>
    </location>
</feature>
<feature type="transmembrane region" description="Helical" evidence="1">
    <location>
        <begin position="318"/>
        <end position="343"/>
    </location>
</feature>
<dbReference type="PANTHER" id="PTHR35395:SF1">
    <property type="entry name" value="DUF6536 DOMAIN-CONTAINING PROTEIN"/>
    <property type="match status" value="1"/>
</dbReference>
<dbReference type="RefSeq" id="XP_056490360.1">
    <property type="nucleotide sequence ID" value="XM_056631058.1"/>
</dbReference>
<keyword evidence="1" id="KW-0472">Membrane</keyword>
<evidence type="ECO:0000313" key="4">
    <source>
        <dbReference type="Proteomes" id="UP001147747"/>
    </source>
</evidence>
<feature type="transmembrane region" description="Helical" evidence="1">
    <location>
        <begin position="91"/>
        <end position="111"/>
    </location>
</feature>
<comment type="caution">
    <text evidence="3">The sequence shown here is derived from an EMBL/GenBank/DDBJ whole genome shotgun (WGS) entry which is preliminary data.</text>
</comment>
<feature type="transmembrane region" description="Helical" evidence="1">
    <location>
        <begin position="150"/>
        <end position="167"/>
    </location>
</feature>
<dbReference type="Proteomes" id="UP001147747">
    <property type="component" value="Unassembled WGS sequence"/>
</dbReference>
<feature type="transmembrane region" description="Helical" evidence="1">
    <location>
        <begin position="548"/>
        <end position="565"/>
    </location>
</feature>
<evidence type="ECO:0000313" key="3">
    <source>
        <dbReference type="EMBL" id="KAJ5398308.1"/>
    </source>
</evidence>
<accession>A0A9W9W4F7</accession>
<sequence>MPKQKLSLVSRNDELEHQIGDDTAENVKQSLKEWVLEAWKFTLTSGTFVATLILLINAITLIVISAKYPLIDGKVTFFTGSCQTTSTVNTVAHVVINVLSTILFAYSNFGIQCLSSPSRKEIQVAHDRKKWLSIGTPNIRNLFFISREKLCIILLLIVSSFPLHTFWNAVVFETITTNDYLAVVATENFITGADWTLPLHEHESEESMHREIITKLQKALEMEELEELDPRSCYDAYNSETIIKDRRNVLLITDKSYQRVNSHSAVLAAHEHRFQPGILDPGDSIWKDSNQAYIDSWTSVPITQCYSERVDEKCKVNMIPAFLIVVIVCNIIKSGACLLALVITRAHPPLVTTGDAIQSFLEEPDKFTKGRCLASKKSYDNFQSCILPGRSQVWSSRLLNNGGDIWNGGRASWLRAPSTWQYIIIIALWLAMLGIGALGATIIAFGGSGNIPTTDLGVSWSSFASPNSEGFNLPGKSRILAFFLVVNLPQLGVSYIYLGLNNIMSTMLAMHEWCGYSPASQKPAKSLRVSSPIPNTEQRAPYFLSIPYKWAIPSSVIITAIHWFVSEVLNIIQIDTYGIGVNNSTSSQITTANCLFFGLKPFYSALGLGCGGIIVFLLVFSFMKYPTAIPMAGCCSASIAAACQPCSIGGEDPDPNIEFPLGLARRKLKWVVVKKPEETRSGIGHATFSADDVATLKEGQKYA</sequence>
<dbReference type="Pfam" id="PF20163">
    <property type="entry name" value="DUF6536"/>
    <property type="match status" value="1"/>
</dbReference>
<dbReference type="EMBL" id="JAPZBU010000006">
    <property type="protein sequence ID" value="KAJ5398308.1"/>
    <property type="molecule type" value="Genomic_DNA"/>
</dbReference>
<evidence type="ECO:0000259" key="2">
    <source>
        <dbReference type="Pfam" id="PF20163"/>
    </source>
</evidence>
<protein>
    <recommendedName>
        <fullName evidence="2">DUF6536 domain-containing protein</fullName>
    </recommendedName>
</protein>
<keyword evidence="1" id="KW-1133">Transmembrane helix</keyword>